<dbReference type="EC" id="2.3.1.275" evidence="10"/>
<keyword evidence="1 10" id="KW-1003">Cell membrane</keyword>
<dbReference type="InterPro" id="IPR003811">
    <property type="entry name" value="G3P_acylTferase_PlsY"/>
</dbReference>
<evidence type="ECO:0000313" key="12">
    <source>
        <dbReference type="Proteomes" id="UP000554144"/>
    </source>
</evidence>
<comment type="subunit">
    <text evidence="10">Probably interacts with PlsX.</text>
</comment>
<evidence type="ECO:0000256" key="4">
    <source>
        <dbReference type="ARBA" id="ARBA00022692"/>
    </source>
</evidence>
<keyword evidence="4 10" id="KW-0812">Transmembrane</keyword>
<evidence type="ECO:0000256" key="6">
    <source>
        <dbReference type="ARBA" id="ARBA00023098"/>
    </source>
</evidence>
<keyword evidence="9 10" id="KW-1208">Phospholipid metabolism</keyword>
<keyword evidence="8 10" id="KW-0594">Phospholipid biosynthesis</keyword>
<evidence type="ECO:0000256" key="1">
    <source>
        <dbReference type="ARBA" id="ARBA00022475"/>
    </source>
</evidence>
<comment type="function">
    <text evidence="10">Catalyzes the transfer of an acyl group from acyl-phosphate (acyl-PO(4)) to glycerol-3-phosphate (G3P) to form lysophosphatidic acid (LPA). This enzyme utilizes acyl-phosphate as fatty acyl donor, but not acyl-CoA or acyl-ACP.</text>
</comment>
<dbReference type="GO" id="GO:0005886">
    <property type="term" value="C:plasma membrane"/>
    <property type="evidence" value="ECO:0007669"/>
    <property type="project" value="UniProtKB-SubCell"/>
</dbReference>
<feature type="transmembrane region" description="Helical" evidence="10">
    <location>
        <begin position="87"/>
        <end position="109"/>
    </location>
</feature>
<dbReference type="RefSeq" id="WP_130039667.1">
    <property type="nucleotide sequence ID" value="NZ_JACCEV010000002.1"/>
</dbReference>
<evidence type="ECO:0000256" key="3">
    <source>
        <dbReference type="ARBA" id="ARBA00022679"/>
    </source>
</evidence>
<dbReference type="SMART" id="SM01207">
    <property type="entry name" value="G3P_acyltransf"/>
    <property type="match status" value="1"/>
</dbReference>
<evidence type="ECO:0000256" key="9">
    <source>
        <dbReference type="ARBA" id="ARBA00023264"/>
    </source>
</evidence>
<protein>
    <recommendedName>
        <fullName evidence="10">Glycerol-3-phosphate acyltransferase</fullName>
    </recommendedName>
    <alternativeName>
        <fullName evidence="10">Acyl-PO4 G3P acyltransferase</fullName>
    </alternativeName>
    <alternativeName>
        <fullName evidence="10">Acyl-phosphate--glycerol-3-phosphate acyltransferase</fullName>
    </alternativeName>
    <alternativeName>
        <fullName evidence="10">G3P acyltransferase</fullName>
        <shortName evidence="10">GPAT</shortName>
        <ecNumber evidence="10">2.3.1.275</ecNumber>
    </alternativeName>
    <alternativeName>
        <fullName evidence="10">Lysophosphatidic acid synthase</fullName>
        <shortName evidence="10">LPA synthase</shortName>
    </alternativeName>
</protein>
<feature type="transmembrane region" description="Helical" evidence="10">
    <location>
        <begin position="121"/>
        <end position="145"/>
    </location>
</feature>
<dbReference type="PANTHER" id="PTHR30309:SF0">
    <property type="entry name" value="GLYCEROL-3-PHOSPHATE ACYLTRANSFERASE-RELATED"/>
    <property type="match status" value="1"/>
</dbReference>
<dbReference type="PANTHER" id="PTHR30309">
    <property type="entry name" value="INNER MEMBRANE PROTEIN YGIH"/>
    <property type="match status" value="1"/>
</dbReference>
<keyword evidence="11" id="KW-0012">Acyltransferase</keyword>
<feature type="transmembrane region" description="Helical" evidence="10">
    <location>
        <begin position="59"/>
        <end position="81"/>
    </location>
</feature>
<proteinExistence type="inferred from homology"/>
<evidence type="ECO:0000256" key="8">
    <source>
        <dbReference type="ARBA" id="ARBA00023209"/>
    </source>
</evidence>
<dbReference type="UniPathway" id="UPA00085"/>
<keyword evidence="5 10" id="KW-1133">Transmembrane helix</keyword>
<keyword evidence="7 10" id="KW-0472">Membrane</keyword>
<feature type="transmembrane region" description="Helical" evidence="10">
    <location>
        <begin position="6"/>
        <end position="29"/>
    </location>
</feature>
<sequence>MTAATSLLITIGMMIGSYFLGSVSFAVVVSRAMGLADPRSFGSRNPGATNVLRTGNKMAAALTLLGDAAKGWLAVFIAAYVARHFGISSVLVAGCAVAAFLGHVFPIFLKFKGGKGVATALGVLLAINPWLALATAGTWLILAYVTRYSSLSSILSAIFAPLYYLLGGNVAWRLDTVIALAIVTISVVLLFRHSANISRLMTGKESRIGGKK</sequence>
<dbReference type="GO" id="GO:0008654">
    <property type="term" value="P:phospholipid biosynthetic process"/>
    <property type="evidence" value="ECO:0007669"/>
    <property type="project" value="UniProtKB-UniRule"/>
</dbReference>
<evidence type="ECO:0000256" key="2">
    <source>
        <dbReference type="ARBA" id="ARBA00022516"/>
    </source>
</evidence>
<feature type="transmembrane region" description="Helical" evidence="10">
    <location>
        <begin position="170"/>
        <end position="191"/>
    </location>
</feature>
<keyword evidence="12" id="KW-1185">Reference proteome</keyword>
<keyword evidence="6 10" id="KW-0443">Lipid metabolism</keyword>
<dbReference type="EMBL" id="JACCEV010000002">
    <property type="protein sequence ID" value="NYT86135.1"/>
    <property type="molecule type" value="Genomic_DNA"/>
</dbReference>
<dbReference type="NCBIfam" id="TIGR00023">
    <property type="entry name" value="glycerol-3-phosphate 1-O-acyltransferase PlsY"/>
    <property type="match status" value="1"/>
</dbReference>
<gene>
    <name evidence="10 11" type="primary">plsY</name>
    <name evidence="11" type="ORF">H0A62_11010</name>
</gene>
<dbReference type="OrthoDB" id="9777124at2"/>
<dbReference type="Pfam" id="PF02660">
    <property type="entry name" value="G3P_acyltransf"/>
    <property type="match status" value="1"/>
</dbReference>
<evidence type="ECO:0000256" key="5">
    <source>
        <dbReference type="ARBA" id="ARBA00022989"/>
    </source>
</evidence>
<organism evidence="11 12">
    <name type="scientific">Pollutimonas harenae</name>
    <dbReference type="NCBI Taxonomy" id="657015"/>
    <lineage>
        <taxon>Bacteria</taxon>
        <taxon>Pseudomonadati</taxon>
        <taxon>Pseudomonadota</taxon>
        <taxon>Betaproteobacteria</taxon>
        <taxon>Burkholderiales</taxon>
        <taxon>Alcaligenaceae</taxon>
        <taxon>Pollutimonas</taxon>
    </lineage>
</organism>
<comment type="catalytic activity">
    <reaction evidence="10">
        <text>an acyl phosphate + sn-glycerol 3-phosphate = a 1-acyl-sn-glycero-3-phosphate + phosphate</text>
        <dbReference type="Rhea" id="RHEA:34075"/>
        <dbReference type="ChEBI" id="CHEBI:43474"/>
        <dbReference type="ChEBI" id="CHEBI:57597"/>
        <dbReference type="ChEBI" id="CHEBI:57970"/>
        <dbReference type="ChEBI" id="CHEBI:59918"/>
        <dbReference type="EC" id="2.3.1.275"/>
    </reaction>
</comment>
<evidence type="ECO:0000256" key="7">
    <source>
        <dbReference type="ARBA" id="ARBA00023136"/>
    </source>
</evidence>
<dbReference type="GO" id="GO:0043772">
    <property type="term" value="F:acyl-phosphate glycerol-3-phosphate acyltransferase activity"/>
    <property type="evidence" value="ECO:0007669"/>
    <property type="project" value="UniProtKB-UniRule"/>
</dbReference>
<name>A0A853H4N3_9BURK</name>
<keyword evidence="2 10" id="KW-0444">Lipid biosynthesis</keyword>
<keyword evidence="3 10" id="KW-0808">Transferase</keyword>
<comment type="caution">
    <text evidence="11">The sequence shown here is derived from an EMBL/GenBank/DDBJ whole genome shotgun (WGS) entry which is preliminary data.</text>
</comment>
<comment type="pathway">
    <text evidence="10">Lipid metabolism; phospholipid metabolism.</text>
</comment>
<comment type="similarity">
    <text evidence="10">Belongs to the PlsY family.</text>
</comment>
<comment type="subcellular location">
    <subcellularLocation>
        <location evidence="10">Cell membrane</location>
        <topology evidence="10">Multi-pass membrane protein</topology>
    </subcellularLocation>
</comment>
<accession>A0A853H4N3</accession>
<evidence type="ECO:0000313" key="11">
    <source>
        <dbReference type="EMBL" id="NYT86135.1"/>
    </source>
</evidence>
<evidence type="ECO:0000256" key="10">
    <source>
        <dbReference type="HAMAP-Rule" id="MF_01043"/>
    </source>
</evidence>
<reference evidence="11 12" key="1">
    <citation type="submission" date="2020-07" db="EMBL/GenBank/DDBJ databases">
        <title>Taxonomic revisions and descriptions of new bacterial species based on genomic comparisons in the high-G+C-content subgroup of the family Alcaligenaceae.</title>
        <authorList>
            <person name="Szabo A."/>
            <person name="Felfoldi T."/>
        </authorList>
    </citation>
    <scope>NUCLEOTIDE SEQUENCE [LARGE SCALE GENOMIC DNA]</scope>
    <source>
        <strain evidence="11 12">DSM 25667</strain>
    </source>
</reference>
<dbReference type="AlphaFoldDB" id="A0A853H4N3"/>
<dbReference type="HAMAP" id="MF_01043">
    <property type="entry name" value="PlsY"/>
    <property type="match status" value="1"/>
</dbReference>
<dbReference type="Proteomes" id="UP000554144">
    <property type="component" value="Unassembled WGS sequence"/>
</dbReference>